<dbReference type="Gene3D" id="1.20.58.1700">
    <property type="match status" value="1"/>
</dbReference>
<dbReference type="InterPro" id="IPR053844">
    <property type="entry name" value="AH_C"/>
</dbReference>
<dbReference type="Gene3D" id="3.10.490.10">
    <property type="entry name" value="Gamma-glutamyl cyclotransferase-like"/>
    <property type="match status" value="1"/>
</dbReference>
<evidence type="ECO:0000313" key="3">
    <source>
        <dbReference type="EMBL" id="GFE51811.1"/>
    </source>
</evidence>
<accession>A0A640VXI7</accession>
<organism evidence="3 4">
    <name type="scientific">Roseobacter cerasinus</name>
    <dbReference type="NCBI Taxonomy" id="2602289"/>
    <lineage>
        <taxon>Bacteria</taxon>
        <taxon>Pseudomonadati</taxon>
        <taxon>Pseudomonadota</taxon>
        <taxon>Alphaproteobacteria</taxon>
        <taxon>Rhodobacterales</taxon>
        <taxon>Roseobacteraceae</taxon>
        <taxon>Roseobacter</taxon>
    </lineage>
</organism>
<evidence type="ECO:0000259" key="2">
    <source>
        <dbReference type="Pfam" id="PF21986"/>
    </source>
</evidence>
<protein>
    <submittedName>
        <fullName evidence="3">Allophanate hydrolase</fullName>
    </submittedName>
</protein>
<sequence>MKEPTTGGLNDAAIDAIFGMSAAIPLTLDALRSAYAQGTSPVEVVAQVYDRIDAVADPGIFITLFDRAQVEAAAHALGAYDPNLPLWGVPFAIKDNMDVAGEVTTAGCPDFAYTAEATSTVVQNLLDAGALLIGKTNLDQFATGLVGVRTPYGAPLNSIDPDIVPGGSSGGSGVAVGHGIVTFALGTDTAGSGRVPAALNNIVGLKPTLGSLSATGLVPACRTLDTISVFALTVADAYAAFGVAASYDAADSYSRAIGIAPLAQPAPYPVIAIPSPDSIRFEGDTAQAASFASVIEALQEQGAVIREIDFSALYDVAEMLYYGPWVAERYAATEALMTTNPDALFPVTRKIISGAEALTAVDAFKGLYRLKDLIRKAEPLIDGCDALCVPTIPTFFTVAELEADPIGPNNKLGTYTNFVNLMDMCGIAVPAPPRSDGRPGSVTFLASAGEDAKVASLATRVEAMGTRTLGATDWARPAAPVLAAPCSSAIQIAVCGAHMDGLPLNEHLTSRGAIKVKTTRTAADYGFYALPSDDVARPALVRHATEQGAEVSLEIWEMPEAQFGSFMKTIPAPLGIGTIKLVDGSTVQGFLCEAVAIDGATDITDLADWRAYIAQSRT</sequence>
<dbReference type="InterPro" id="IPR014085">
    <property type="entry name" value="Allophanate_hydrolase"/>
</dbReference>
<dbReference type="EMBL" id="BLIV01000007">
    <property type="protein sequence ID" value="GFE51811.1"/>
    <property type="molecule type" value="Genomic_DNA"/>
</dbReference>
<keyword evidence="4" id="KW-1185">Reference proteome</keyword>
<proteinExistence type="predicted"/>
<feature type="domain" description="Allophanate hydrolase C-terminal" evidence="2">
    <location>
        <begin position="490"/>
        <end position="614"/>
    </location>
</feature>
<feature type="domain" description="Amidase" evidence="1">
    <location>
        <begin position="43"/>
        <end position="454"/>
    </location>
</feature>
<dbReference type="Proteomes" id="UP000436522">
    <property type="component" value="Unassembled WGS sequence"/>
</dbReference>
<dbReference type="NCBIfam" id="NF006043">
    <property type="entry name" value="PRK08186.1"/>
    <property type="match status" value="1"/>
</dbReference>
<reference evidence="3 4" key="1">
    <citation type="submission" date="2019-12" db="EMBL/GenBank/DDBJ databases">
        <title>Roseobacter cerasinus sp. nov., isolated from seawater around aquaculture.</title>
        <authorList>
            <person name="Muramatsu S."/>
            <person name="Takabe Y."/>
            <person name="Mori K."/>
            <person name="Takaichi S."/>
            <person name="Hanada S."/>
        </authorList>
    </citation>
    <scope>NUCLEOTIDE SEQUENCE [LARGE SCALE GENOMIC DNA]</scope>
    <source>
        <strain evidence="3 4">AI77</strain>
    </source>
</reference>
<dbReference type="GO" id="GO:0016787">
    <property type="term" value="F:hydrolase activity"/>
    <property type="evidence" value="ECO:0007669"/>
    <property type="project" value="UniProtKB-KW"/>
</dbReference>
<dbReference type="Pfam" id="PF21986">
    <property type="entry name" value="AH_C"/>
    <property type="match status" value="1"/>
</dbReference>
<name>A0A640VXI7_9RHOB</name>
<dbReference type="NCBIfam" id="TIGR02713">
    <property type="entry name" value="allophanate_hyd"/>
    <property type="match status" value="1"/>
</dbReference>
<dbReference type="Pfam" id="PF01425">
    <property type="entry name" value="Amidase"/>
    <property type="match status" value="1"/>
</dbReference>
<dbReference type="InterPro" id="IPR000120">
    <property type="entry name" value="Amidase"/>
</dbReference>
<evidence type="ECO:0000313" key="4">
    <source>
        <dbReference type="Proteomes" id="UP000436522"/>
    </source>
</evidence>
<dbReference type="PANTHER" id="PTHR11895:SF169">
    <property type="entry name" value="GLUTAMYL-TRNA(GLN) AMIDOTRANSFERASE"/>
    <property type="match status" value="1"/>
</dbReference>
<dbReference type="InterPro" id="IPR023631">
    <property type="entry name" value="Amidase_dom"/>
</dbReference>
<evidence type="ECO:0000259" key="1">
    <source>
        <dbReference type="Pfam" id="PF01425"/>
    </source>
</evidence>
<dbReference type="Gene3D" id="3.90.1300.10">
    <property type="entry name" value="Amidase signature (AS) domain"/>
    <property type="match status" value="1"/>
</dbReference>
<comment type="caution">
    <text evidence="3">The sequence shown here is derived from an EMBL/GenBank/DDBJ whole genome shotgun (WGS) entry which is preliminary data.</text>
</comment>
<dbReference type="SUPFAM" id="SSF75304">
    <property type="entry name" value="Amidase signature (AS) enzymes"/>
    <property type="match status" value="1"/>
</dbReference>
<dbReference type="PANTHER" id="PTHR11895">
    <property type="entry name" value="TRANSAMIDASE"/>
    <property type="match status" value="1"/>
</dbReference>
<gene>
    <name evidence="3" type="ORF">So717_35640</name>
</gene>
<dbReference type="AlphaFoldDB" id="A0A640VXI7"/>
<keyword evidence="3" id="KW-0378">Hydrolase</keyword>
<dbReference type="InterPro" id="IPR036928">
    <property type="entry name" value="AS_sf"/>
</dbReference>